<dbReference type="PANTHER" id="PTHR10039:SF5">
    <property type="entry name" value="NACHT DOMAIN-CONTAINING PROTEIN"/>
    <property type="match status" value="1"/>
</dbReference>
<accession>A0A8H4U499</accession>
<evidence type="ECO:0000259" key="2">
    <source>
        <dbReference type="PROSITE" id="PS50837"/>
    </source>
</evidence>
<dbReference type="InterPro" id="IPR056693">
    <property type="entry name" value="DUF7791"/>
</dbReference>
<dbReference type="EMBL" id="JABEXW010000169">
    <property type="protein sequence ID" value="KAF4969219.1"/>
    <property type="molecule type" value="Genomic_DNA"/>
</dbReference>
<dbReference type="PROSITE" id="PS50837">
    <property type="entry name" value="NACHT"/>
    <property type="match status" value="1"/>
</dbReference>
<reference evidence="3" key="1">
    <citation type="journal article" date="2020" name="BMC Genomics">
        <title>Correction to: Identification and distribution of gene clusters required for synthesis of sphingolipid metabolism inhibitors in diverse species of the filamentous fungus Fusarium.</title>
        <authorList>
            <person name="Kim H.S."/>
            <person name="Lohmar J.M."/>
            <person name="Busman M."/>
            <person name="Brown D.W."/>
            <person name="Naumann T.A."/>
            <person name="Divon H.H."/>
            <person name="Lysoe E."/>
            <person name="Uhlig S."/>
            <person name="Proctor R.H."/>
        </authorList>
    </citation>
    <scope>NUCLEOTIDE SEQUENCE</scope>
    <source>
        <strain evidence="3">NRRL 20472</strain>
    </source>
</reference>
<dbReference type="OrthoDB" id="5086500at2759"/>
<dbReference type="InterPro" id="IPR027417">
    <property type="entry name" value="P-loop_NTPase"/>
</dbReference>
<gene>
    <name evidence="3" type="ORF">FSARC_3522</name>
</gene>
<dbReference type="SUPFAM" id="SSF52540">
    <property type="entry name" value="P-loop containing nucleoside triphosphate hydrolases"/>
    <property type="match status" value="1"/>
</dbReference>
<keyword evidence="4" id="KW-1185">Reference proteome</keyword>
<dbReference type="PANTHER" id="PTHR10039">
    <property type="entry name" value="AMELOGENIN"/>
    <property type="match status" value="1"/>
</dbReference>
<evidence type="ECO:0000313" key="3">
    <source>
        <dbReference type="EMBL" id="KAF4969219.1"/>
    </source>
</evidence>
<dbReference type="AlphaFoldDB" id="A0A8H4U499"/>
<protein>
    <recommendedName>
        <fullName evidence="2">NACHT domain-containing protein</fullName>
    </recommendedName>
</protein>
<organism evidence="3 4">
    <name type="scientific">Fusarium sarcochroum</name>
    <dbReference type="NCBI Taxonomy" id="1208366"/>
    <lineage>
        <taxon>Eukaryota</taxon>
        <taxon>Fungi</taxon>
        <taxon>Dikarya</taxon>
        <taxon>Ascomycota</taxon>
        <taxon>Pezizomycotina</taxon>
        <taxon>Sordariomycetes</taxon>
        <taxon>Hypocreomycetidae</taxon>
        <taxon>Hypocreales</taxon>
        <taxon>Nectriaceae</taxon>
        <taxon>Fusarium</taxon>
        <taxon>Fusarium lateritium species complex</taxon>
    </lineage>
</organism>
<evidence type="ECO:0000313" key="4">
    <source>
        <dbReference type="Proteomes" id="UP000622797"/>
    </source>
</evidence>
<dbReference type="Pfam" id="PF24883">
    <property type="entry name" value="NPHP3_N"/>
    <property type="match status" value="1"/>
</dbReference>
<name>A0A8H4U499_9HYPO</name>
<dbReference type="InterPro" id="IPR056884">
    <property type="entry name" value="NPHP3-like_N"/>
</dbReference>
<dbReference type="Gene3D" id="3.40.50.300">
    <property type="entry name" value="P-loop containing nucleotide triphosphate hydrolases"/>
    <property type="match status" value="1"/>
</dbReference>
<evidence type="ECO:0000256" key="1">
    <source>
        <dbReference type="ARBA" id="ARBA00022737"/>
    </source>
</evidence>
<sequence>MLTGFEALGAASAVLQVISFAGSIVPLCYNIYDGKPTQETELEEYAKRLIETAGRVQARSQVWPKITPDEKSLAETAQKCVDAANDLKVETDYVTKLCQKGKLPKAIHAAFRSSRHRSKIERLKKVLQQCRQIMETELLFKVCNKSDAIQIQQTSRFQSLDSDIQNLVSRISQGYSKVEDLVKAEHHTTRDIVRGEGRTTREQVTNHVTSEVQALTISTISDKQRERLLASLKAPEMNQRYNKIMDHDDATFERIFLAYEGLVSEECYQSDSSDESLPEIDETWNCFTSWLQADDSRIFWVRGKPGSGKSTLMKFLIESHQTKQLLELWNPGSSIISHFFWKIGSPFQNTIQGLLCGLLHQILSHDNDKLVQVLSHFNAVSSKDYPHDWSDRELQEVLLFILRLQTHSTCIFIDGLDEVSNKDGYLKLLNVVEELNLSNNVKVCVSSRPETQLVNRLTEATSLRLEDLTRPDMTAYVRKELLEYLENGQLSISMDAELTEMLLGKAEGVFLWLSLAMKSVTTGIQNNDINEILIQRLSELPGELEGLYTDMWTRLNGNNSVYRQTATRYFRHVIARRTTLSTVKNPDLDVNFFDGPTLAEIAIAESPTVNEDVRIRAKDLTLEELKRLCLTTVDDIQKRCAGLLQLPTNQPLSGLPPGYEEDEVDFAYIMREPDFIHRTAHDFLVETEAGQRILNYNDDSSLSIDTDVRIFKSMADLMVTFYKLYHVRFISWSINSICARLFRKGYSKTLVLRMLETISDLHSQGILALYWDYDARSPSHHFISDLAYDPPLLDNFIEPLLQQADSHSAATDILRDITDLWLNETDPAVSMPSTKFVHKMLELGADPHIPGLPHLIVKPFNSHTTSFGSFLLASFRTYYLLVRDEADCSAIACKMSSTGVYECWRIKNQQPFEDLIDLVFHPVDFQEQDLNQFIVIAGSSGNAEKVEVEAELDALTQEVPNFFRLTDLGIYPKIIDF</sequence>
<reference evidence="3" key="2">
    <citation type="submission" date="2020-05" db="EMBL/GenBank/DDBJ databases">
        <authorList>
            <person name="Kim H.-S."/>
            <person name="Proctor R.H."/>
            <person name="Brown D.W."/>
        </authorList>
    </citation>
    <scope>NUCLEOTIDE SEQUENCE</scope>
    <source>
        <strain evidence="3">NRRL 20472</strain>
    </source>
</reference>
<feature type="domain" description="NACHT" evidence="2">
    <location>
        <begin position="297"/>
        <end position="449"/>
    </location>
</feature>
<comment type="caution">
    <text evidence="3">The sequence shown here is derived from an EMBL/GenBank/DDBJ whole genome shotgun (WGS) entry which is preliminary data.</text>
</comment>
<proteinExistence type="predicted"/>
<keyword evidence="1" id="KW-0677">Repeat</keyword>
<dbReference type="InterPro" id="IPR007111">
    <property type="entry name" value="NACHT_NTPase"/>
</dbReference>
<dbReference type="Proteomes" id="UP000622797">
    <property type="component" value="Unassembled WGS sequence"/>
</dbReference>
<dbReference type="Pfam" id="PF25053">
    <property type="entry name" value="DUF7791"/>
    <property type="match status" value="1"/>
</dbReference>